<dbReference type="InterPro" id="IPR006076">
    <property type="entry name" value="FAD-dep_OxRdtase"/>
</dbReference>
<organism evidence="2 3">
    <name type="scientific">Nakamurella alba</name>
    <dbReference type="NCBI Taxonomy" id="2665158"/>
    <lineage>
        <taxon>Bacteria</taxon>
        <taxon>Bacillati</taxon>
        <taxon>Actinomycetota</taxon>
        <taxon>Actinomycetes</taxon>
        <taxon>Nakamurellales</taxon>
        <taxon>Nakamurellaceae</taxon>
        <taxon>Nakamurella</taxon>
    </lineage>
</organism>
<feature type="domain" description="FAD dependent oxidoreductase" evidence="1">
    <location>
        <begin position="30"/>
        <end position="176"/>
    </location>
</feature>
<accession>A0A7K1FR45</accession>
<comment type="caution">
    <text evidence="2">The sequence shown here is derived from an EMBL/GenBank/DDBJ whole genome shotgun (WGS) entry which is preliminary data.</text>
</comment>
<feature type="non-terminal residue" evidence="2">
    <location>
        <position position="1"/>
    </location>
</feature>
<dbReference type="Pfam" id="PF01266">
    <property type="entry name" value="DAO"/>
    <property type="match status" value="1"/>
</dbReference>
<evidence type="ECO:0000313" key="2">
    <source>
        <dbReference type="EMBL" id="MTD16622.1"/>
    </source>
</evidence>
<reference evidence="2 3" key="1">
    <citation type="submission" date="2019-11" db="EMBL/GenBank/DDBJ databases">
        <authorList>
            <person name="Jiang L.-Q."/>
        </authorList>
    </citation>
    <scope>NUCLEOTIDE SEQUENCE [LARGE SCALE GENOMIC DNA]</scope>
    <source>
        <strain evidence="2 3">YIM 132087</strain>
    </source>
</reference>
<protein>
    <submittedName>
        <fullName evidence="2">FAD-dependent oxidoreductase</fullName>
    </submittedName>
</protein>
<evidence type="ECO:0000259" key="1">
    <source>
        <dbReference type="Pfam" id="PF01266"/>
    </source>
</evidence>
<dbReference type="SUPFAM" id="SSF51905">
    <property type="entry name" value="FAD/NAD(P)-binding domain"/>
    <property type="match status" value="1"/>
</dbReference>
<gene>
    <name evidence="2" type="ORF">GIS00_22045</name>
</gene>
<dbReference type="EMBL" id="WLYK01000011">
    <property type="protein sequence ID" value="MTD16622.1"/>
    <property type="molecule type" value="Genomic_DNA"/>
</dbReference>
<sequence length="207" mass="22393">TVGVDIPFQQRSVTLGRTTPATPGLFAPVLQHSEFTAWQREDGRIVLGTGLIGRDTVHLAPGALADPDVRRHLRANRHATRIRPDLTGTATHIPDTMRWYPPDRSELTRALKALHRAIPATSSVKIEHAWTGILDTTPDALPVLDTIEDVPGLTFLAGMSGHGMAIGPVTGNIGAHLALGKDTGHDLTAFRYRRFATRRKASASRPG</sequence>
<dbReference type="InterPro" id="IPR036188">
    <property type="entry name" value="FAD/NAD-bd_sf"/>
</dbReference>
<dbReference type="Proteomes" id="UP000460221">
    <property type="component" value="Unassembled WGS sequence"/>
</dbReference>
<dbReference type="GO" id="GO:0005737">
    <property type="term" value="C:cytoplasm"/>
    <property type="evidence" value="ECO:0007669"/>
    <property type="project" value="TreeGrafter"/>
</dbReference>
<proteinExistence type="predicted"/>
<dbReference type="Gene3D" id="3.50.50.60">
    <property type="entry name" value="FAD/NAD(P)-binding domain"/>
    <property type="match status" value="1"/>
</dbReference>
<name>A0A7K1FR45_9ACTN</name>
<dbReference type="RefSeq" id="WP_154770638.1">
    <property type="nucleotide sequence ID" value="NZ_WLYK01000011.1"/>
</dbReference>
<dbReference type="Gene3D" id="3.30.9.10">
    <property type="entry name" value="D-Amino Acid Oxidase, subunit A, domain 2"/>
    <property type="match status" value="1"/>
</dbReference>
<dbReference type="PANTHER" id="PTHR13847">
    <property type="entry name" value="SARCOSINE DEHYDROGENASE-RELATED"/>
    <property type="match status" value="1"/>
</dbReference>
<evidence type="ECO:0000313" key="3">
    <source>
        <dbReference type="Proteomes" id="UP000460221"/>
    </source>
</evidence>
<keyword evidence="3" id="KW-1185">Reference proteome</keyword>
<dbReference type="AlphaFoldDB" id="A0A7K1FR45"/>